<dbReference type="CDD" id="cd09868">
    <property type="entry name" value="PIN_XPG_RAD2"/>
    <property type="match status" value="2"/>
</dbReference>
<dbReference type="CDD" id="cd09904">
    <property type="entry name" value="H3TH_XPG"/>
    <property type="match status" value="1"/>
</dbReference>
<dbReference type="InterPro" id="IPR008918">
    <property type="entry name" value="HhH2"/>
</dbReference>
<feature type="compositionally biased region" description="Acidic residues" evidence="14">
    <location>
        <begin position="1195"/>
        <end position="1204"/>
    </location>
</feature>
<comment type="similarity">
    <text evidence="3">Belongs to the XPG/RAD2 endonuclease family. XPG subfamily.</text>
</comment>
<dbReference type="SUPFAM" id="SSF88723">
    <property type="entry name" value="PIN domain-like"/>
    <property type="match status" value="1"/>
</dbReference>
<feature type="region of interest" description="Disordered" evidence="14">
    <location>
        <begin position="503"/>
        <end position="532"/>
    </location>
</feature>
<feature type="domain" description="XPG-I" evidence="15">
    <location>
        <begin position="847"/>
        <end position="916"/>
    </location>
</feature>
<dbReference type="InterPro" id="IPR006086">
    <property type="entry name" value="XPG-I_dom"/>
</dbReference>
<feature type="compositionally biased region" description="Basic residues" evidence="14">
    <location>
        <begin position="1224"/>
        <end position="1234"/>
    </location>
</feature>
<dbReference type="InterPro" id="IPR006085">
    <property type="entry name" value="XPG_DNA_repair_N"/>
</dbReference>
<feature type="region of interest" description="Disordered" evidence="14">
    <location>
        <begin position="171"/>
        <end position="211"/>
    </location>
</feature>
<keyword evidence="10" id="KW-0234">DNA repair</keyword>
<feature type="compositionally biased region" description="Basic residues" evidence="14">
    <location>
        <begin position="427"/>
        <end position="447"/>
    </location>
</feature>
<dbReference type="PANTHER" id="PTHR16171">
    <property type="entry name" value="DNA REPAIR PROTEIN COMPLEMENTING XP-G CELLS-RELATED"/>
    <property type="match status" value="1"/>
</dbReference>
<name>A0A4Z0A3B4_9AGAM</name>
<dbReference type="SUPFAM" id="SSF47807">
    <property type="entry name" value="5' to 3' exonuclease, C-terminal subdomain"/>
    <property type="match status" value="1"/>
</dbReference>
<keyword evidence="11" id="KW-0539">Nucleus</keyword>
<keyword evidence="9" id="KW-0460">Magnesium</keyword>
<dbReference type="AlphaFoldDB" id="A0A4Z0A3B4"/>
<feature type="region of interest" description="Disordered" evidence="14">
    <location>
        <begin position="367"/>
        <end position="395"/>
    </location>
</feature>
<evidence type="ECO:0000256" key="6">
    <source>
        <dbReference type="ARBA" id="ARBA00022759"/>
    </source>
</evidence>
<feature type="compositionally biased region" description="Polar residues" evidence="14">
    <location>
        <begin position="1111"/>
        <end position="1125"/>
    </location>
</feature>
<dbReference type="Proteomes" id="UP000298061">
    <property type="component" value="Unassembled WGS sequence"/>
</dbReference>
<evidence type="ECO:0000259" key="16">
    <source>
        <dbReference type="SMART" id="SM00485"/>
    </source>
</evidence>
<evidence type="ECO:0000256" key="3">
    <source>
        <dbReference type="ARBA" id="ARBA00005283"/>
    </source>
</evidence>
<evidence type="ECO:0000256" key="5">
    <source>
        <dbReference type="ARBA" id="ARBA00022723"/>
    </source>
</evidence>
<evidence type="ECO:0000313" key="18">
    <source>
        <dbReference type="Proteomes" id="UP000298061"/>
    </source>
</evidence>
<feature type="compositionally biased region" description="Low complexity" evidence="14">
    <location>
        <begin position="1134"/>
        <end position="1155"/>
    </location>
</feature>
<evidence type="ECO:0000256" key="7">
    <source>
        <dbReference type="ARBA" id="ARBA00022763"/>
    </source>
</evidence>
<feature type="compositionally biased region" description="Low complexity" evidence="14">
    <location>
        <begin position="506"/>
        <end position="519"/>
    </location>
</feature>
<dbReference type="PRINTS" id="PR00066">
    <property type="entry name" value="XRODRMPGMNTG"/>
</dbReference>
<keyword evidence="5" id="KW-0479">Metal-binding</keyword>
<feature type="coiled-coil region" evidence="13">
    <location>
        <begin position="806"/>
        <end position="837"/>
    </location>
</feature>
<keyword evidence="6" id="KW-0255">Endonuclease</keyword>
<dbReference type="Pfam" id="PF00867">
    <property type="entry name" value="XPG_I"/>
    <property type="match status" value="1"/>
</dbReference>
<dbReference type="OrthoDB" id="31113at2759"/>
<keyword evidence="4" id="KW-0540">Nuclease</keyword>
<dbReference type="PRINTS" id="PR00853">
    <property type="entry name" value="XPGRADSUPER"/>
</dbReference>
<dbReference type="GO" id="GO:0046872">
    <property type="term" value="F:metal ion binding"/>
    <property type="evidence" value="ECO:0007669"/>
    <property type="project" value="UniProtKB-KW"/>
</dbReference>
<evidence type="ECO:0000256" key="8">
    <source>
        <dbReference type="ARBA" id="ARBA00022801"/>
    </source>
</evidence>
<dbReference type="PROSITE" id="PS00841">
    <property type="entry name" value="XPG_1"/>
    <property type="match status" value="1"/>
</dbReference>
<dbReference type="SMART" id="SM00484">
    <property type="entry name" value="XPGI"/>
    <property type="match status" value="1"/>
</dbReference>
<feature type="region of interest" description="Disordered" evidence="14">
    <location>
        <begin position="418"/>
        <end position="467"/>
    </location>
</feature>
<dbReference type="SMART" id="SM00279">
    <property type="entry name" value="HhH2"/>
    <property type="match status" value="1"/>
</dbReference>
<evidence type="ECO:0000313" key="17">
    <source>
        <dbReference type="EMBL" id="TFY81225.1"/>
    </source>
</evidence>
<reference evidence="17 18" key="1">
    <citation type="submission" date="2019-02" db="EMBL/GenBank/DDBJ databases">
        <title>Genome sequencing of the rare red list fungi Hericium alpestre (H. flagellum).</title>
        <authorList>
            <person name="Buettner E."/>
            <person name="Kellner H."/>
        </authorList>
    </citation>
    <scope>NUCLEOTIDE SEQUENCE [LARGE SCALE GENOMIC DNA]</scope>
    <source>
        <strain evidence="17 18">DSM 108284</strain>
    </source>
</reference>
<organism evidence="17 18">
    <name type="scientific">Hericium alpestre</name>
    <dbReference type="NCBI Taxonomy" id="135208"/>
    <lineage>
        <taxon>Eukaryota</taxon>
        <taxon>Fungi</taxon>
        <taxon>Dikarya</taxon>
        <taxon>Basidiomycota</taxon>
        <taxon>Agaricomycotina</taxon>
        <taxon>Agaricomycetes</taxon>
        <taxon>Russulales</taxon>
        <taxon>Hericiaceae</taxon>
        <taxon>Hericium</taxon>
    </lineage>
</organism>
<gene>
    <name evidence="17" type="ORF">EWM64_g2787</name>
</gene>
<dbReference type="FunFam" id="1.10.150.20:FF:000030">
    <property type="entry name" value="Flap endonuclease GEN-like 1"/>
    <property type="match status" value="1"/>
</dbReference>
<protein>
    <recommendedName>
        <fullName evidence="19">PIN domain-like protein</fullName>
    </recommendedName>
</protein>
<comment type="subcellular location">
    <subcellularLocation>
        <location evidence="2">Nucleus</location>
    </subcellularLocation>
</comment>
<dbReference type="Gene3D" id="3.40.50.1010">
    <property type="entry name" value="5'-nuclease"/>
    <property type="match status" value="2"/>
</dbReference>
<proteinExistence type="inferred from homology"/>
<dbReference type="InterPro" id="IPR001044">
    <property type="entry name" value="XPG/Rad2_eukaryotes"/>
</dbReference>
<evidence type="ECO:0000256" key="9">
    <source>
        <dbReference type="ARBA" id="ARBA00022842"/>
    </source>
</evidence>
<feature type="domain" description="XPG N-terminal" evidence="16">
    <location>
        <begin position="1"/>
        <end position="98"/>
    </location>
</feature>
<comment type="similarity">
    <text evidence="12">Belongs to the XPG/RAD2 endonuclease family. GEN subfamily.</text>
</comment>
<feature type="compositionally biased region" description="Polar residues" evidence="14">
    <location>
        <begin position="713"/>
        <end position="722"/>
    </location>
</feature>
<feature type="compositionally biased region" description="Basic residues" evidence="14">
    <location>
        <begin position="1157"/>
        <end position="1173"/>
    </location>
</feature>
<dbReference type="Pfam" id="PF00752">
    <property type="entry name" value="XPG_N"/>
    <property type="match status" value="1"/>
</dbReference>
<dbReference type="GO" id="GO:0006289">
    <property type="term" value="P:nucleotide-excision repair"/>
    <property type="evidence" value="ECO:0007669"/>
    <property type="project" value="InterPro"/>
</dbReference>
<evidence type="ECO:0000256" key="1">
    <source>
        <dbReference type="ARBA" id="ARBA00001946"/>
    </source>
</evidence>
<evidence type="ECO:0000256" key="14">
    <source>
        <dbReference type="SAM" id="MobiDB-lite"/>
    </source>
</evidence>
<dbReference type="PANTHER" id="PTHR16171:SF7">
    <property type="entry name" value="DNA REPAIR PROTEIN RAD2"/>
    <property type="match status" value="1"/>
</dbReference>
<keyword evidence="18" id="KW-1185">Reference proteome</keyword>
<dbReference type="Gene3D" id="1.10.150.20">
    <property type="entry name" value="5' to 3' exonuclease, C-terminal subdomain"/>
    <property type="match status" value="1"/>
</dbReference>
<evidence type="ECO:0000256" key="4">
    <source>
        <dbReference type="ARBA" id="ARBA00022722"/>
    </source>
</evidence>
<evidence type="ECO:0000256" key="2">
    <source>
        <dbReference type="ARBA" id="ARBA00004123"/>
    </source>
</evidence>
<keyword evidence="7" id="KW-0227">DNA damage</keyword>
<feature type="region of interest" description="Disordered" evidence="14">
    <location>
        <begin position="590"/>
        <end position="670"/>
    </location>
</feature>
<dbReference type="GO" id="GO:0005634">
    <property type="term" value="C:nucleus"/>
    <property type="evidence" value="ECO:0007669"/>
    <property type="project" value="UniProtKB-SubCell"/>
</dbReference>
<dbReference type="InterPro" id="IPR036279">
    <property type="entry name" value="5-3_exonuclease_C_sf"/>
</dbReference>
<dbReference type="SMART" id="SM00485">
    <property type="entry name" value="XPGN"/>
    <property type="match status" value="1"/>
</dbReference>
<dbReference type="STRING" id="135208.A0A4Z0A3B4"/>
<feature type="compositionally biased region" description="Acidic residues" evidence="14">
    <location>
        <begin position="386"/>
        <end position="395"/>
    </location>
</feature>
<dbReference type="InterPro" id="IPR029060">
    <property type="entry name" value="PIN-like_dom_sf"/>
</dbReference>
<dbReference type="GO" id="GO:0003697">
    <property type="term" value="F:single-stranded DNA binding"/>
    <property type="evidence" value="ECO:0007669"/>
    <property type="project" value="InterPro"/>
</dbReference>
<evidence type="ECO:0000256" key="10">
    <source>
        <dbReference type="ARBA" id="ARBA00023204"/>
    </source>
</evidence>
<keyword evidence="8" id="KW-0378">Hydrolase</keyword>
<evidence type="ECO:0008006" key="19">
    <source>
        <dbReference type="Google" id="ProtNLM"/>
    </source>
</evidence>
<comment type="caution">
    <text evidence="17">The sequence shown here is derived from an EMBL/GenBank/DDBJ whole genome shotgun (WGS) entry which is preliminary data.</text>
</comment>
<dbReference type="EMBL" id="SFCI01000236">
    <property type="protein sequence ID" value="TFY81225.1"/>
    <property type="molecule type" value="Genomic_DNA"/>
</dbReference>
<evidence type="ECO:0000256" key="13">
    <source>
        <dbReference type="SAM" id="Coils"/>
    </source>
</evidence>
<accession>A0A4Z0A3B4</accession>
<dbReference type="GO" id="GO:0048256">
    <property type="term" value="F:flap endonuclease activity"/>
    <property type="evidence" value="ECO:0007669"/>
    <property type="project" value="UniProtKB-ARBA"/>
</dbReference>
<comment type="cofactor">
    <cofactor evidence="1">
        <name>Mg(2+)</name>
        <dbReference type="ChEBI" id="CHEBI:18420"/>
    </cofactor>
</comment>
<feature type="region of interest" description="Disordered" evidence="14">
    <location>
        <begin position="1104"/>
        <end position="1260"/>
    </location>
</feature>
<dbReference type="InterPro" id="IPR006084">
    <property type="entry name" value="XPG/Rad2"/>
</dbReference>
<sequence>MGVKSLWELLKPVGRPVLLETMEGKTMAIDSSIWIYQFQATMRDKEGRGLVNAHVLGFLRRICKLLFYGIKPVFVFDGGAPVLKRNTITERKKKKSGAAANHIKVAERLLAAQMRREAISHAHMQTYACCSQVGDPADLTFVDRSAKSSKGKGKAAAASGSVTIDENTVYLEDIDSNAPRTPAAKRSDPNRPGPSPTSSAKKNQWKDYDPYKLPDVNLEARVTKATTSSIPDHRLATEDELRDFIEAMRPEDFDVTSPAFRELPTEVQYDIIGDLRLKSRQTSYKRLQNMLKHSRTPLDFSKEQIKNLQQRNSLTQQLLITNDTIGQAHVAIPVRIASERNKAYVLVKNTGVEGGWVLGVRDEGTTKETPIQIDQDLPTAEQHAAEDEDSDMEMEEVAIPQPDDVDLDMREYRRGMALAGIAQRQAPKPRTKPSTPRTKRAKKKQKTRPLFELEEDELPPPPHHTVDDDLELVTAIQQSIDMAEDAEDADFQRALAASRMAIAGQSSTDASSSTSSVADIPEERTADSSEGEDLYVPGRLEIALAIANAGPTPKRPIMGRNPSNISPHSPAFGRSASGLLAHSRPIQPAVTPDVQSVTDSEDDMEPVPVTPLAKTVSMPTALETTSTKAQTVEPAPQPAAEMVASDSDEEMKEVLPSNELPSFSSASMQSLDVRRSIVREPELELPSLGPQYEQAIASSSVSARVTPIELTSPPKSASQTPVEVTRPLPQSPSGPPATIDSESESEALTDWSRSPSPVRDGAGPSETQAPRTAAGDDTWDAAQEMDPQGEEGEFARFMSQVKGKDLDSVRKEIDEEIKALNQQKKAAMRDSEDITQQMISQIMIMLRLFGIPYITAPMEAEAQCAALVRLGLVEGIITDDSDVFLFGGKRVFKNMFNQSKTVECFLLSDLSRELSLDQSKLIQLAYLLGSDYVEGLPGVGPVVAMELLKEFSGPNGLLDFREWWQKVQSGRDKPEDNRSKFRLRFKKRFKNLYLPPEWPNPAVQDAYYYPTVDESEEPFKWGLPDLDGLRNFFLQELGWGTSKVEDLLLPIIQKMNRRQQAQALNKQGNLNEYFDVQAGGSGTYAPRKRSAYTSKRLQEVVSAFRKEQKKQGGSSESSPQPTERTSSGSDEEVSSSSKAKGKGKAPVVKKAAGTARGRGRGRGKAKGTGRGRGRGSGTAAGSSRKRKRAASSGSEADDLADDTSESGSSYEPHDRAATPPPPRTRPRPRPRPVNKGKSTAVAEGQNGDSGIANEGGAGDD</sequence>
<feature type="compositionally biased region" description="Polar residues" evidence="14">
    <location>
        <begin position="659"/>
        <end position="670"/>
    </location>
</feature>
<keyword evidence="13" id="KW-0175">Coiled coil</keyword>
<dbReference type="PROSITE" id="PS00842">
    <property type="entry name" value="XPG_2"/>
    <property type="match status" value="1"/>
</dbReference>
<feature type="region of interest" description="Disordered" evidence="14">
    <location>
        <begin position="696"/>
        <end position="777"/>
    </location>
</feature>
<dbReference type="InterPro" id="IPR019974">
    <property type="entry name" value="XPG_CS"/>
</dbReference>
<evidence type="ECO:0000259" key="15">
    <source>
        <dbReference type="SMART" id="SM00484"/>
    </source>
</evidence>
<evidence type="ECO:0000256" key="11">
    <source>
        <dbReference type="ARBA" id="ARBA00023242"/>
    </source>
</evidence>
<evidence type="ECO:0000256" key="12">
    <source>
        <dbReference type="ARBA" id="ARBA00038112"/>
    </source>
</evidence>